<reference evidence="2 3" key="1">
    <citation type="submission" date="2015-09" db="EMBL/GenBank/DDBJ databases">
        <title>Atta colombica WGS genome.</title>
        <authorList>
            <person name="Nygaard S."/>
            <person name="Hu H."/>
            <person name="Boomsma J."/>
            <person name="Zhang G."/>
        </authorList>
    </citation>
    <scope>NUCLEOTIDE SEQUENCE [LARGE SCALE GENOMIC DNA]</scope>
    <source>
        <strain evidence="2">Treedump-2</strain>
        <tissue evidence="2">Whole body</tissue>
    </source>
</reference>
<gene>
    <name evidence="2" type="ORF">ALC53_12362</name>
</gene>
<evidence type="ECO:0000256" key="1">
    <source>
        <dbReference type="SAM" id="MobiDB-lite"/>
    </source>
</evidence>
<feature type="region of interest" description="Disordered" evidence="1">
    <location>
        <begin position="119"/>
        <end position="141"/>
    </location>
</feature>
<sequence length="175" mass="18610">MKLTTSRSGASPSRERAALHHDFTGSSWRARDSDDLETAPTVIVVVVVETAVWMMWSNTTTTATATTAVATAATAAATTTATTTPRHVTANTDTRGRGTTPLNFIYKMSVSLLLRGAHTDGSSAGRRTVAQPAARSDHSRQPIGCAATSCRHQLPPPARPSLAVRASYNEIARRH</sequence>
<dbReference type="Proteomes" id="UP000078540">
    <property type="component" value="Unassembled WGS sequence"/>
</dbReference>
<organism evidence="2 3">
    <name type="scientific">Atta colombica</name>
    <dbReference type="NCBI Taxonomy" id="520822"/>
    <lineage>
        <taxon>Eukaryota</taxon>
        <taxon>Metazoa</taxon>
        <taxon>Ecdysozoa</taxon>
        <taxon>Arthropoda</taxon>
        <taxon>Hexapoda</taxon>
        <taxon>Insecta</taxon>
        <taxon>Pterygota</taxon>
        <taxon>Neoptera</taxon>
        <taxon>Endopterygota</taxon>
        <taxon>Hymenoptera</taxon>
        <taxon>Apocrita</taxon>
        <taxon>Aculeata</taxon>
        <taxon>Formicoidea</taxon>
        <taxon>Formicidae</taxon>
        <taxon>Myrmicinae</taxon>
        <taxon>Atta</taxon>
    </lineage>
</organism>
<accession>A0A195AZB8</accession>
<dbReference type="EMBL" id="KQ976701">
    <property type="protein sequence ID" value="KYM77380.1"/>
    <property type="molecule type" value="Genomic_DNA"/>
</dbReference>
<dbReference type="AlphaFoldDB" id="A0A195AZB8"/>
<name>A0A195AZB8_9HYME</name>
<feature type="compositionally biased region" description="Polar residues" evidence="1">
    <location>
        <begin position="1"/>
        <end position="11"/>
    </location>
</feature>
<evidence type="ECO:0000313" key="2">
    <source>
        <dbReference type="EMBL" id="KYM77380.1"/>
    </source>
</evidence>
<evidence type="ECO:0000313" key="3">
    <source>
        <dbReference type="Proteomes" id="UP000078540"/>
    </source>
</evidence>
<keyword evidence="3" id="KW-1185">Reference proteome</keyword>
<protein>
    <submittedName>
        <fullName evidence="2">Uncharacterized protein</fullName>
    </submittedName>
</protein>
<feature type="region of interest" description="Disordered" evidence="1">
    <location>
        <begin position="1"/>
        <end position="20"/>
    </location>
</feature>
<proteinExistence type="predicted"/>